<keyword evidence="3" id="KW-0378">Hydrolase</keyword>
<accession>A0A9D8KCL6</accession>
<dbReference type="SUPFAM" id="SSF53474">
    <property type="entry name" value="alpha/beta-Hydrolases"/>
    <property type="match status" value="1"/>
</dbReference>
<comment type="caution">
    <text evidence="3">The sequence shown here is derived from an EMBL/GenBank/DDBJ whole genome shotgun (WGS) entry which is preliminary data.</text>
</comment>
<proteinExistence type="predicted"/>
<organism evidence="3 4">
    <name type="scientific">Candidatus Zymogenus saltonus</name>
    <dbReference type="NCBI Taxonomy" id="2844893"/>
    <lineage>
        <taxon>Bacteria</taxon>
        <taxon>Deltaproteobacteria</taxon>
        <taxon>Candidatus Zymogenia</taxon>
        <taxon>Candidatus Zymogeniales</taxon>
        <taxon>Candidatus Zymogenaceae</taxon>
        <taxon>Candidatus Zymogenus</taxon>
    </lineage>
</organism>
<feature type="active site" description="Charge relay system" evidence="1">
    <location>
        <position position="240"/>
    </location>
</feature>
<dbReference type="Pfam" id="PF12146">
    <property type="entry name" value="Hydrolase_4"/>
    <property type="match status" value="1"/>
</dbReference>
<dbReference type="GO" id="GO:0052689">
    <property type="term" value="F:carboxylic ester hydrolase activity"/>
    <property type="evidence" value="ECO:0007669"/>
    <property type="project" value="InterPro"/>
</dbReference>
<feature type="domain" description="Serine aminopeptidase S33" evidence="2">
    <location>
        <begin position="25"/>
        <end position="245"/>
    </location>
</feature>
<evidence type="ECO:0000256" key="1">
    <source>
        <dbReference type="PIRSR" id="PIRSR017388-1"/>
    </source>
</evidence>
<sequence>MIKLKIPKNVMEGAEPFEHSAKGSKKAALLLHGLTGTPSEMRYLGERLNGEGYHVFAPLHPGHGTSIKELNRTRWEEIYESVEKIFKEIRGEFKDLFVAGLSMGGLLTLKLAIDYGDDIRGAASLSTPMRFAEWKARALLPVAAVTGLMYLIPDVPKTIQDVADKSGDTHVCYDHDSVRATVSIVKLMKLVRSNLSKINTPLLIMQSKIDSVVAFESVDIIYNGVSSAIKERAIVEKSLHTITVDVEKEVVADAVVSFFNARG</sequence>
<evidence type="ECO:0000313" key="4">
    <source>
        <dbReference type="Proteomes" id="UP000809273"/>
    </source>
</evidence>
<dbReference type="PANTHER" id="PTHR11614">
    <property type="entry name" value="PHOSPHOLIPASE-RELATED"/>
    <property type="match status" value="1"/>
</dbReference>
<dbReference type="PIRSF" id="PIRSF017388">
    <property type="entry name" value="Esterase_lipase"/>
    <property type="match status" value="1"/>
</dbReference>
<dbReference type="InterPro" id="IPR051044">
    <property type="entry name" value="MAG_DAG_Lipase"/>
</dbReference>
<reference evidence="3" key="2">
    <citation type="submission" date="2021-01" db="EMBL/GenBank/DDBJ databases">
        <authorList>
            <person name="Hahn C.R."/>
            <person name="Youssef N.H."/>
            <person name="Elshahed M."/>
        </authorList>
    </citation>
    <scope>NUCLEOTIDE SEQUENCE</scope>
    <source>
        <strain evidence="3">Zod_Metabat.24</strain>
    </source>
</reference>
<dbReference type="EMBL" id="JAFGIX010000010">
    <property type="protein sequence ID" value="MBN1572002.1"/>
    <property type="molecule type" value="Genomic_DNA"/>
</dbReference>
<dbReference type="Gene3D" id="3.40.50.1820">
    <property type="entry name" value="alpha/beta hydrolase"/>
    <property type="match status" value="1"/>
</dbReference>
<reference evidence="3" key="1">
    <citation type="journal article" date="2021" name="Environ. Microbiol.">
        <title>Genomic characterization of three novel Desulfobacterota classes expand the metabolic and phylogenetic diversity of the phylum.</title>
        <authorList>
            <person name="Murphy C.L."/>
            <person name="Biggerstaff J."/>
            <person name="Eichhorn A."/>
            <person name="Ewing E."/>
            <person name="Shahan R."/>
            <person name="Soriano D."/>
            <person name="Stewart S."/>
            <person name="VanMol K."/>
            <person name="Walker R."/>
            <person name="Walters P."/>
            <person name="Elshahed M.S."/>
            <person name="Youssef N.H."/>
        </authorList>
    </citation>
    <scope>NUCLEOTIDE SEQUENCE</scope>
    <source>
        <strain evidence="3">Zod_Metabat.24</strain>
    </source>
</reference>
<name>A0A9D8KCL6_9DELT</name>
<evidence type="ECO:0000259" key="2">
    <source>
        <dbReference type="Pfam" id="PF12146"/>
    </source>
</evidence>
<evidence type="ECO:0000313" key="3">
    <source>
        <dbReference type="EMBL" id="MBN1572002.1"/>
    </source>
</evidence>
<dbReference type="InterPro" id="IPR022742">
    <property type="entry name" value="Hydrolase_4"/>
</dbReference>
<gene>
    <name evidence="3" type="ORF">JW984_02270</name>
</gene>
<dbReference type="InterPro" id="IPR012354">
    <property type="entry name" value="Esterase_lipase"/>
</dbReference>
<dbReference type="AlphaFoldDB" id="A0A9D8KCL6"/>
<feature type="active site" description="Nucleophile" evidence="1">
    <location>
        <position position="102"/>
    </location>
</feature>
<dbReference type="InterPro" id="IPR029058">
    <property type="entry name" value="AB_hydrolase_fold"/>
</dbReference>
<feature type="active site" description="Charge relay system" evidence="1">
    <location>
        <position position="210"/>
    </location>
</feature>
<protein>
    <submittedName>
        <fullName evidence="3">Alpha/beta fold hydrolase</fullName>
    </submittedName>
</protein>
<dbReference type="Proteomes" id="UP000809273">
    <property type="component" value="Unassembled WGS sequence"/>
</dbReference>